<organism evidence="1">
    <name type="scientific">viral metagenome</name>
    <dbReference type="NCBI Taxonomy" id="1070528"/>
    <lineage>
        <taxon>unclassified sequences</taxon>
        <taxon>metagenomes</taxon>
        <taxon>organismal metagenomes</taxon>
    </lineage>
</organism>
<dbReference type="EMBL" id="MN739709">
    <property type="protein sequence ID" value="QHT22426.1"/>
    <property type="molecule type" value="Genomic_DNA"/>
</dbReference>
<dbReference type="AlphaFoldDB" id="A0A6C0DZX5"/>
<protein>
    <submittedName>
        <fullName evidence="1">Uncharacterized protein</fullName>
    </submittedName>
</protein>
<reference evidence="1" key="1">
    <citation type="journal article" date="2020" name="Nature">
        <title>Giant virus diversity and host interactions through global metagenomics.</title>
        <authorList>
            <person name="Schulz F."/>
            <person name="Roux S."/>
            <person name="Paez-Espino D."/>
            <person name="Jungbluth S."/>
            <person name="Walsh D.A."/>
            <person name="Denef V.J."/>
            <person name="McMahon K.D."/>
            <person name="Konstantinidis K.T."/>
            <person name="Eloe-Fadrosh E.A."/>
            <person name="Kyrpides N.C."/>
            <person name="Woyke T."/>
        </authorList>
    </citation>
    <scope>NUCLEOTIDE SEQUENCE</scope>
    <source>
        <strain evidence="1">GVMAG-M-3300023179-111</strain>
    </source>
</reference>
<sequence>MILNKKLFYLLNKMSRVNYVYQKPISEITETDICFLLEFKEDGIITHADSVKIPRNLDNSVDLKQLELAINNLIEYVVFKFGDRFISHV</sequence>
<evidence type="ECO:0000313" key="1">
    <source>
        <dbReference type="EMBL" id="QHT22426.1"/>
    </source>
</evidence>
<proteinExistence type="predicted"/>
<accession>A0A6C0DZX5</accession>
<name>A0A6C0DZX5_9ZZZZ</name>